<protein>
    <submittedName>
        <fullName evidence="2">Nucleoporin fg repeat</fullName>
    </submittedName>
</protein>
<dbReference type="EMBL" id="MIGC01001582">
    <property type="protein sequence ID" value="PHJ22636.1"/>
    <property type="molecule type" value="Genomic_DNA"/>
</dbReference>
<gene>
    <name evidence="2" type="ORF">CSUI_003509</name>
</gene>
<dbReference type="Proteomes" id="UP000221165">
    <property type="component" value="Unassembled WGS sequence"/>
</dbReference>
<comment type="caution">
    <text evidence="2">The sequence shown here is derived from an EMBL/GenBank/DDBJ whole genome shotgun (WGS) entry which is preliminary data.</text>
</comment>
<name>A0A2C6L587_9APIC</name>
<evidence type="ECO:0000313" key="3">
    <source>
        <dbReference type="Proteomes" id="UP000221165"/>
    </source>
</evidence>
<accession>A0A2C6L587</accession>
<feature type="compositionally biased region" description="Basic and acidic residues" evidence="1">
    <location>
        <begin position="356"/>
        <end position="381"/>
    </location>
</feature>
<sequence>MQQSLLEVRGGGAALRPVSYLERAASWLPSTSRCSLSSSSREASGESAWTNNSRWRSFLIRTERDLEGSGGAILTRDGSPLRRFTIGGGNLTGREAGVREMVTRHQRDGPFYREFRAPGDPFLFTTRTTDRRGRAGGAIEDEGNLGRYGPAIPAVPSTFHQRGIFLMAKICHDFVSAFANLHILIPLSHTYPPPPSFFLPGCKCCCHRLPSNLPPPSCTDSQGWCNRVSPVTAEEYVEVLSENAAPDPICTPRGSSVPRLVKDSERKSPRKIGGGGGLLTVRNSPSVMSGQHRLSPDMATASKGNRDSSAERLQKTSSGQDPGGGRRRSISTEEGRSASSAPTGSLITPYSLGSREGSRKEQTKGKARPKDGRRGSVDKECTASARSTEVTARAKAVSMEEAKRTLRGQLLPTVQEIAETLGALLTISEAMARILEELPRLDRRIFCAVLTASGRRLLPLSLSLRCEGPAAAQQRSSSSSSRSGFSRVAGGAGDLWHGSADTLAWPRSPTPGTASPHSVCDHRTGGARATGAISPSGQCSRGRSLERDGARLFGASGTVDKNAARAGVGGPSFRDGGSVVSLHKGEGCASTDRPAPTLSVTASSLGRQRAERRRGARQRIRRGSPTLTTLNLRRISESHSYSGVNALPRGYAFSIGGALAQPTNGLLAGNAEEELQCVSPDLLVQEALWELMRNTVEKAVKVGAEIVNAFVAQNVLRAYAEVAKKFLLMLIHLGQVSLPSASLSFLPLGLFPPASGLSRRPQPCGNSAPRNRPGRVGTSYDAGAQEEKRDEEGLAETDPSSEEFYCILLQYVLQRYGVDERLADVSADKPMVGPLLLLHPGEVPQH</sequence>
<feature type="region of interest" description="Disordered" evidence="1">
    <location>
        <begin position="499"/>
        <end position="543"/>
    </location>
</feature>
<feature type="compositionally biased region" description="Basic and acidic residues" evidence="1">
    <location>
        <begin position="304"/>
        <end position="314"/>
    </location>
</feature>
<reference evidence="2 3" key="1">
    <citation type="journal article" date="2017" name="Int. J. Parasitol.">
        <title>The genome of the protozoan parasite Cystoisospora suis and a reverse vaccinology approach to identify vaccine candidates.</title>
        <authorList>
            <person name="Palmieri N."/>
            <person name="Shrestha A."/>
            <person name="Ruttkowski B."/>
            <person name="Beck T."/>
            <person name="Vogl C."/>
            <person name="Tomley F."/>
            <person name="Blake D.P."/>
            <person name="Joachim A."/>
        </authorList>
    </citation>
    <scope>NUCLEOTIDE SEQUENCE [LARGE SCALE GENOMIC DNA]</scope>
    <source>
        <strain evidence="2 3">Wien I</strain>
    </source>
</reference>
<organism evidence="2 3">
    <name type="scientific">Cystoisospora suis</name>
    <dbReference type="NCBI Taxonomy" id="483139"/>
    <lineage>
        <taxon>Eukaryota</taxon>
        <taxon>Sar</taxon>
        <taxon>Alveolata</taxon>
        <taxon>Apicomplexa</taxon>
        <taxon>Conoidasida</taxon>
        <taxon>Coccidia</taxon>
        <taxon>Eucoccidiorida</taxon>
        <taxon>Eimeriorina</taxon>
        <taxon>Sarcocystidae</taxon>
        <taxon>Cystoisospora</taxon>
    </lineage>
</organism>
<feature type="region of interest" description="Disordered" evidence="1">
    <location>
        <begin position="758"/>
        <end position="797"/>
    </location>
</feature>
<dbReference type="AlphaFoldDB" id="A0A2C6L587"/>
<keyword evidence="3" id="KW-1185">Reference proteome</keyword>
<feature type="region of interest" description="Disordered" evidence="1">
    <location>
        <begin position="585"/>
        <end position="623"/>
    </location>
</feature>
<dbReference type="VEuPathDB" id="ToxoDB:CSUI_003509"/>
<evidence type="ECO:0000313" key="2">
    <source>
        <dbReference type="EMBL" id="PHJ22636.1"/>
    </source>
</evidence>
<dbReference type="GeneID" id="94426917"/>
<feature type="region of interest" description="Disordered" evidence="1">
    <location>
        <begin position="247"/>
        <end position="386"/>
    </location>
</feature>
<proteinExistence type="predicted"/>
<feature type="compositionally biased region" description="Polar residues" evidence="1">
    <location>
        <begin position="337"/>
        <end position="348"/>
    </location>
</feature>
<evidence type="ECO:0000256" key="1">
    <source>
        <dbReference type="SAM" id="MobiDB-lite"/>
    </source>
</evidence>
<feature type="compositionally biased region" description="Basic residues" evidence="1">
    <location>
        <begin position="610"/>
        <end position="622"/>
    </location>
</feature>
<dbReference type="RefSeq" id="XP_067924313.1">
    <property type="nucleotide sequence ID" value="XM_068063706.1"/>
</dbReference>